<feature type="domain" description="NAD-dependent epimerase/dehydratase" evidence="1">
    <location>
        <begin position="17"/>
        <end position="221"/>
    </location>
</feature>
<dbReference type="RefSeq" id="WP_345058172.1">
    <property type="nucleotide sequence ID" value="NZ_BAAAVM010000119.1"/>
</dbReference>
<dbReference type="Pfam" id="PF01370">
    <property type="entry name" value="Epimerase"/>
    <property type="match status" value="1"/>
</dbReference>
<keyword evidence="3" id="KW-1185">Reference proteome</keyword>
<dbReference type="PANTHER" id="PTHR43245:SF13">
    <property type="entry name" value="UDP-D-APIOSE_UDP-D-XYLOSE SYNTHASE 2"/>
    <property type="match status" value="1"/>
</dbReference>
<dbReference type="SUPFAM" id="SSF51735">
    <property type="entry name" value="NAD(P)-binding Rossmann-fold domains"/>
    <property type="match status" value="1"/>
</dbReference>
<evidence type="ECO:0000313" key="2">
    <source>
        <dbReference type="EMBL" id="GAA2774963.1"/>
    </source>
</evidence>
<dbReference type="InterPro" id="IPR036291">
    <property type="entry name" value="NAD(P)-bd_dom_sf"/>
</dbReference>
<protein>
    <submittedName>
        <fullName evidence="2">NAD-dependent epimerase/dehydratase family protein</fullName>
    </submittedName>
</protein>
<dbReference type="Gene3D" id="3.40.50.720">
    <property type="entry name" value="NAD(P)-binding Rossmann-like Domain"/>
    <property type="match status" value="1"/>
</dbReference>
<dbReference type="PANTHER" id="PTHR43245">
    <property type="entry name" value="BIFUNCTIONAL POLYMYXIN RESISTANCE PROTEIN ARNA"/>
    <property type="match status" value="1"/>
</dbReference>
<dbReference type="InterPro" id="IPR001509">
    <property type="entry name" value="Epimerase_deHydtase"/>
</dbReference>
<reference evidence="2 3" key="1">
    <citation type="journal article" date="2019" name="Int. J. Syst. Evol. Microbiol.">
        <title>The Global Catalogue of Microorganisms (GCM) 10K type strain sequencing project: providing services to taxonomists for standard genome sequencing and annotation.</title>
        <authorList>
            <consortium name="The Broad Institute Genomics Platform"/>
            <consortium name="The Broad Institute Genome Sequencing Center for Infectious Disease"/>
            <person name="Wu L."/>
            <person name="Ma J."/>
        </authorList>
    </citation>
    <scope>NUCLEOTIDE SEQUENCE [LARGE SCALE GENOMIC DNA]</scope>
    <source>
        <strain evidence="2 3">JCM 11574</strain>
    </source>
</reference>
<dbReference type="PRINTS" id="PR01713">
    <property type="entry name" value="NUCEPIMERASE"/>
</dbReference>
<dbReference type="Proteomes" id="UP001500893">
    <property type="component" value="Unassembled WGS sequence"/>
</dbReference>
<evidence type="ECO:0000259" key="1">
    <source>
        <dbReference type="Pfam" id="PF01370"/>
    </source>
</evidence>
<organism evidence="2 3">
    <name type="scientific">Streptomyces rameus</name>
    <dbReference type="NCBI Taxonomy" id="68261"/>
    <lineage>
        <taxon>Bacteria</taxon>
        <taxon>Bacillati</taxon>
        <taxon>Actinomycetota</taxon>
        <taxon>Actinomycetes</taxon>
        <taxon>Kitasatosporales</taxon>
        <taxon>Streptomycetaceae</taxon>
        <taxon>Streptomyces</taxon>
    </lineage>
</organism>
<sequence length="311" mass="33617">MPGLASRGKPITIRRAVVIGAGGFIGRELSAVLHQTGIDTACFTRKAAFMPPVGLAHCLLTADVVFYLASSINPLLGEQHPERAQADHRLFAELLCRLAQMQDPPTVMLTSSGGTVYDPDVRPPFSEVSPTRATASYGAAKLALEEELSAYCGTIPGIILRLSNVYGPRQRATAGQGVLAHWLRAVHEGTPLRIIGDPASTRDYVYIDDVVDCMHRLLHVDRSGLLATWGNPLVLNVGSGRPTSLAELADVLRRVVDRPLVFEHLPSRGLDRAQVWLDVRRARTAIGWQARTSLTDGVREAWRAAVPAAAG</sequence>
<accession>A0ABN3V1M7</accession>
<dbReference type="EMBL" id="BAAAVM010000119">
    <property type="protein sequence ID" value="GAA2774963.1"/>
    <property type="molecule type" value="Genomic_DNA"/>
</dbReference>
<proteinExistence type="predicted"/>
<gene>
    <name evidence="2" type="ORF">GCM10010521_61760</name>
</gene>
<evidence type="ECO:0000313" key="3">
    <source>
        <dbReference type="Proteomes" id="UP001500893"/>
    </source>
</evidence>
<name>A0ABN3V1M7_9ACTN</name>
<dbReference type="InterPro" id="IPR050177">
    <property type="entry name" value="Lipid_A_modif_metabolic_enz"/>
</dbReference>
<comment type="caution">
    <text evidence="2">The sequence shown here is derived from an EMBL/GenBank/DDBJ whole genome shotgun (WGS) entry which is preliminary data.</text>
</comment>